<proteinExistence type="predicted"/>
<name>A0ACB8QA27_9AGAM</name>
<protein>
    <submittedName>
        <fullName evidence="1">Uncharacterized protein</fullName>
    </submittedName>
</protein>
<feature type="non-terminal residue" evidence="1">
    <location>
        <position position="135"/>
    </location>
</feature>
<reference evidence="1" key="2">
    <citation type="journal article" date="2022" name="New Phytol.">
        <title>Evolutionary transition to the ectomycorrhizal habit in the genomes of a hyperdiverse lineage of mushroom-forming fungi.</title>
        <authorList>
            <person name="Looney B."/>
            <person name="Miyauchi S."/>
            <person name="Morin E."/>
            <person name="Drula E."/>
            <person name="Courty P.E."/>
            <person name="Kohler A."/>
            <person name="Kuo A."/>
            <person name="LaButti K."/>
            <person name="Pangilinan J."/>
            <person name="Lipzen A."/>
            <person name="Riley R."/>
            <person name="Andreopoulos W."/>
            <person name="He G."/>
            <person name="Johnson J."/>
            <person name="Nolan M."/>
            <person name="Tritt A."/>
            <person name="Barry K.W."/>
            <person name="Grigoriev I.V."/>
            <person name="Nagy L.G."/>
            <person name="Hibbett D."/>
            <person name="Henrissat B."/>
            <person name="Matheny P.B."/>
            <person name="Labbe J."/>
            <person name="Martin F.M."/>
        </authorList>
    </citation>
    <scope>NUCLEOTIDE SEQUENCE</scope>
    <source>
        <strain evidence="1">EC-137</strain>
    </source>
</reference>
<dbReference type="EMBL" id="MU273748">
    <property type="protein sequence ID" value="KAI0028492.1"/>
    <property type="molecule type" value="Genomic_DNA"/>
</dbReference>
<sequence>MGQRHQAFAIAKIVPYGHTKARYRCIAAWHHQWCYGRLPLHAVSRFVRLLKRRDNGDLVRFEIAAMHGLYALRDQDEEGAQKTPDVPCTYTAALLGQAWDFDLEMEGMCFNAYTSGVSFENNVLAATMGSGDGGK</sequence>
<dbReference type="Proteomes" id="UP000814128">
    <property type="component" value="Unassembled WGS sequence"/>
</dbReference>
<keyword evidence="2" id="KW-1185">Reference proteome</keyword>
<evidence type="ECO:0000313" key="1">
    <source>
        <dbReference type="EMBL" id="KAI0028492.1"/>
    </source>
</evidence>
<gene>
    <name evidence="1" type="ORF">K488DRAFT_16501</name>
</gene>
<evidence type="ECO:0000313" key="2">
    <source>
        <dbReference type="Proteomes" id="UP000814128"/>
    </source>
</evidence>
<comment type="caution">
    <text evidence="1">The sequence shown here is derived from an EMBL/GenBank/DDBJ whole genome shotgun (WGS) entry which is preliminary data.</text>
</comment>
<accession>A0ACB8QA27</accession>
<organism evidence="1 2">
    <name type="scientific">Vararia minispora EC-137</name>
    <dbReference type="NCBI Taxonomy" id="1314806"/>
    <lineage>
        <taxon>Eukaryota</taxon>
        <taxon>Fungi</taxon>
        <taxon>Dikarya</taxon>
        <taxon>Basidiomycota</taxon>
        <taxon>Agaricomycotina</taxon>
        <taxon>Agaricomycetes</taxon>
        <taxon>Russulales</taxon>
        <taxon>Lachnocladiaceae</taxon>
        <taxon>Vararia</taxon>
    </lineage>
</organism>
<reference evidence="1" key="1">
    <citation type="submission" date="2021-02" db="EMBL/GenBank/DDBJ databases">
        <authorList>
            <consortium name="DOE Joint Genome Institute"/>
            <person name="Ahrendt S."/>
            <person name="Looney B.P."/>
            <person name="Miyauchi S."/>
            <person name="Morin E."/>
            <person name="Drula E."/>
            <person name="Courty P.E."/>
            <person name="Chicoki N."/>
            <person name="Fauchery L."/>
            <person name="Kohler A."/>
            <person name="Kuo A."/>
            <person name="Labutti K."/>
            <person name="Pangilinan J."/>
            <person name="Lipzen A."/>
            <person name="Riley R."/>
            <person name="Andreopoulos W."/>
            <person name="He G."/>
            <person name="Johnson J."/>
            <person name="Barry K.W."/>
            <person name="Grigoriev I.V."/>
            <person name="Nagy L."/>
            <person name="Hibbett D."/>
            <person name="Henrissat B."/>
            <person name="Matheny P.B."/>
            <person name="Labbe J."/>
            <person name="Martin F."/>
        </authorList>
    </citation>
    <scope>NUCLEOTIDE SEQUENCE</scope>
    <source>
        <strain evidence="1">EC-137</strain>
    </source>
</reference>